<dbReference type="PANTHER" id="PTHR30154:SF34">
    <property type="entry name" value="TRANSCRIPTIONAL REGULATOR AZLB"/>
    <property type="match status" value="1"/>
</dbReference>
<dbReference type="InterPro" id="IPR019888">
    <property type="entry name" value="Tscrpt_reg_AsnC-like"/>
</dbReference>
<dbReference type="SUPFAM" id="SSF54909">
    <property type="entry name" value="Dimeric alpha+beta barrel"/>
    <property type="match status" value="1"/>
</dbReference>
<dbReference type="InterPro" id="IPR019887">
    <property type="entry name" value="Tscrpt_reg_AsnC/Lrp_C"/>
</dbReference>
<dbReference type="CDD" id="cd00090">
    <property type="entry name" value="HTH_ARSR"/>
    <property type="match status" value="1"/>
</dbReference>
<keyword evidence="2" id="KW-0238">DNA-binding</keyword>
<dbReference type="FunFam" id="1.10.10.10:FF:000186">
    <property type="entry name" value="AsnC family transcriptional regulator"/>
    <property type="match status" value="1"/>
</dbReference>
<reference evidence="5 6" key="1">
    <citation type="submission" date="2014-11" db="EMBL/GenBank/DDBJ databases">
        <title>Whole genome shotgun sequence of Sphingomonas parapaucimobilis NBRC 15100.</title>
        <authorList>
            <person name="Katano-Makiyama Y."/>
            <person name="Hosoyama A."/>
            <person name="Hashimoto M."/>
            <person name="Hosoyama Y."/>
            <person name="Noguchi M."/>
            <person name="Numata M."/>
            <person name="Tsuchikane K."/>
            <person name="Hirakata S."/>
            <person name="Uohara A."/>
            <person name="Shimodaira J."/>
            <person name="Ohji S."/>
            <person name="Ichikawa N."/>
            <person name="Kimura A."/>
            <person name="Yamazoe A."/>
            <person name="Fujita N."/>
        </authorList>
    </citation>
    <scope>NUCLEOTIDE SEQUENCE [LARGE SCALE GENOMIC DNA]</scope>
    <source>
        <strain evidence="5 6">NBRC 15100</strain>
    </source>
</reference>
<name>A0A0A1WAN9_9SPHN</name>
<evidence type="ECO:0000259" key="4">
    <source>
        <dbReference type="PROSITE" id="PS50956"/>
    </source>
</evidence>
<dbReference type="PROSITE" id="PS00519">
    <property type="entry name" value="HTH_ASNC_1"/>
    <property type="match status" value="1"/>
</dbReference>
<accession>A0A0A1WAN9</accession>
<evidence type="ECO:0000256" key="3">
    <source>
        <dbReference type="ARBA" id="ARBA00023163"/>
    </source>
</evidence>
<dbReference type="GO" id="GO:0043565">
    <property type="term" value="F:sequence-specific DNA binding"/>
    <property type="evidence" value="ECO:0007669"/>
    <property type="project" value="InterPro"/>
</dbReference>
<dbReference type="eggNOG" id="COG1522">
    <property type="taxonomic scope" value="Bacteria"/>
</dbReference>
<organism evidence="5 6">
    <name type="scientific">Sphingomonas parapaucimobilis NBRC 15100</name>
    <dbReference type="NCBI Taxonomy" id="1219049"/>
    <lineage>
        <taxon>Bacteria</taxon>
        <taxon>Pseudomonadati</taxon>
        <taxon>Pseudomonadota</taxon>
        <taxon>Alphaproteobacteria</taxon>
        <taxon>Sphingomonadales</taxon>
        <taxon>Sphingomonadaceae</taxon>
        <taxon>Sphingomonas</taxon>
    </lineage>
</organism>
<dbReference type="EMBL" id="BBPI01000070">
    <property type="protein sequence ID" value="GAM02009.1"/>
    <property type="molecule type" value="Genomic_DNA"/>
</dbReference>
<feature type="domain" description="HTH asnC-type" evidence="4">
    <location>
        <begin position="1"/>
        <end position="62"/>
    </location>
</feature>
<keyword evidence="1" id="KW-0805">Transcription regulation</keyword>
<dbReference type="InterPro" id="IPR011008">
    <property type="entry name" value="Dimeric_a/b-barrel"/>
</dbReference>
<dbReference type="InterPro" id="IPR036388">
    <property type="entry name" value="WH-like_DNA-bd_sf"/>
</dbReference>
<dbReference type="Gene3D" id="1.10.10.10">
    <property type="entry name" value="Winged helix-like DNA-binding domain superfamily/Winged helix DNA-binding domain"/>
    <property type="match status" value="1"/>
</dbReference>
<protein>
    <submittedName>
        <fullName evidence="5">Putative AsnC family transcriptional regulator</fullName>
    </submittedName>
</protein>
<dbReference type="PANTHER" id="PTHR30154">
    <property type="entry name" value="LEUCINE-RESPONSIVE REGULATORY PROTEIN"/>
    <property type="match status" value="1"/>
</dbReference>
<comment type="caution">
    <text evidence="5">The sequence shown here is derived from an EMBL/GenBank/DDBJ whole genome shotgun (WGS) entry which is preliminary data.</text>
</comment>
<dbReference type="PROSITE" id="PS50956">
    <property type="entry name" value="HTH_ASNC_2"/>
    <property type="match status" value="1"/>
</dbReference>
<dbReference type="Pfam" id="PF13412">
    <property type="entry name" value="HTH_24"/>
    <property type="match status" value="1"/>
</dbReference>
<gene>
    <name evidence="5" type="ORF">SP5_070_00920</name>
</gene>
<dbReference type="GO" id="GO:0006355">
    <property type="term" value="P:regulation of DNA-templated transcription"/>
    <property type="evidence" value="ECO:0007669"/>
    <property type="project" value="UniProtKB-ARBA"/>
</dbReference>
<dbReference type="GO" id="GO:0043200">
    <property type="term" value="P:response to amino acid"/>
    <property type="evidence" value="ECO:0007669"/>
    <property type="project" value="TreeGrafter"/>
</dbReference>
<evidence type="ECO:0000313" key="5">
    <source>
        <dbReference type="EMBL" id="GAM02009.1"/>
    </source>
</evidence>
<keyword evidence="6" id="KW-1185">Reference proteome</keyword>
<evidence type="ECO:0000313" key="6">
    <source>
        <dbReference type="Proteomes" id="UP000032305"/>
    </source>
</evidence>
<dbReference type="AlphaFoldDB" id="A0A0A1WAN9"/>
<evidence type="ECO:0000256" key="2">
    <source>
        <dbReference type="ARBA" id="ARBA00023125"/>
    </source>
</evidence>
<dbReference type="Gene3D" id="3.30.70.920">
    <property type="match status" value="1"/>
</dbReference>
<dbReference type="Proteomes" id="UP000032305">
    <property type="component" value="Unassembled WGS sequence"/>
</dbReference>
<dbReference type="InterPro" id="IPR019885">
    <property type="entry name" value="Tscrpt_reg_HTH_AsnC-type_CS"/>
</dbReference>
<dbReference type="PRINTS" id="PR00033">
    <property type="entry name" value="HTHASNC"/>
</dbReference>
<dbReference type="GO" id="GO:0005829">
    <property type="term" value="C:cytosol"/>
    <property type="evidence" value="ECO:0007669"/>
    <property type="project" value="TreeGrafter"/>
</dbReference>
<dbReference type="InterPro" id="IPR011991">
    <property type="entry name" value="ArsR-like_HTH"/>
</dbReference>
<keyword evidence="3" id="KW-0804">Transcription</keyword>
<dbReference type="OrthoDB" id="9813313at2"/>
<proteinExistence type="predicted"/>
<evidence type="ECO:0000256" key="1">
    <source>
        <dbReference type="ARBA" id="ARBA00023015"/>
    </source>
</evidence>
<dbReference type="Pfam" id="PF01037">
    <property type="entry name" value="AsnC_trans_reg"/>
    <property type="match status" value="1"/>
</dbReference>
<dbReference type="SUPFAM" id="SSF46785">
    <property type="entry name" value="Winged helix' DNA-binding domain"/>
    <property type="match status" value="1"/>
</dbReference>
<dbReference type="SMART" id="SM00344">
    <property type="entry name" value="HTH_ASNC"/>
    <property type="match status" value="1"/>
</dbReference>
<dbReference type="RefSeq" id="WP_042489617.1">
    <property type="nucleotide sequence ID" value="NZ_BBPI01000070.1"/>
</dbReference>
<sequence length="151" mass="17230">MDTKDRQIVRLLQQDGRLTNQDLAERVGLSPSPCLRRVRLLEQAGVIQGYGAIVDQQRYGLPVTAFIRVRLERHARDLVQQFEEAIRQLDEVMDCHLLTGDADYLLRVIVADLESYERFIRRKMHAIAGIASLDTTFAYGVVKSSRTFPAD</sequence>
<dbReference type="InterPro" id="IPR036390">
    <property type="entry name" value="WH_DNA-bd_sf"/>
</dbReference>
<dbReference type="InterPro" id="IPR000485">
    <property type="entry name" value="AsnC-type_HTH_dom"/>
</dbReference>